<accession>A0A2P2MSW1</accession>
<proteinExistence type="predicted"/>
<reference evidence="2" key="1">
    <citation type="submission" date="2018-02" db="EMBL/GenBank/DDBJ databases">
        <title>Rhizophora mucronata_Transcriptome.</title>
        <authorList>
            <person name="Meera S.P."/>
            <person name="Sreeshan A."/>
            <person name="Augustine A."/>
        </authorList>
    </citation>
    <scope>NUCLEOTIDE SEQUENCE</scope>
    <source>
        <tissue evidence="2">Leaf</tissue>
    </source>
</reference>
<organism evidence="2">
    <name type="scientific">Rhizophora mucronata</name>
    <name type="common">Asiatic mangrove</name>
    <dbReference type="NCBI Taxonomy" id="61149"/>
    <lineage>
        <taxon>Eukaryota</taxon>
        <taxon>Viridiplantae</taxon>
        <taxon>Streptophyta</taxon>
        <taxon>Embryophyta</taxon>
        <taxon>Tracheophyta</taxon>
        <taxon>Spermatophyta</taxon>
        <taxon>Magnoliopsida</taxon>
        <taxon>eudicotyledons</taxon>
        <taxon>Gunneridae</taxon>
        <taxon>Pentapetalae</taxon>
        <taxon>rosids</taxon>
        <taxon>fabids</taxon>
        <taxon>Malpighiales</taxon>
        <taxon>Rhizophoraceae</taxon>
        <taxon>Rhizophora</taxon>
    </lineage>
</organism>
<dbReference type="AlphaFoldDB" id="A0A2P2MSW1"/>
<protein>
    <submittedName>
        <fullName evidence="2">AP-2 complex subunit alpha-2</fullName>
    </submittedName>
</protein>
<evidence type="ECO:0000313" key="2">
    <source>
        <dbReference type="EMBL" id="MBX33295.1"/>
    </source>
</evidence>
<name>A0A2P2MSW1_RHIMU</name>
<evidence type="ECO:0000256" key="1">
    <source>
        <dbReference type="SAM" id="MobiDB-lite"/>
    </source>
</evidence>
<sequence>MSKHQDHAHPTVVPSDPPSHLH</sequence>
<feature type="region of interest" description="Disordered" evidence="1">
    <location>
        <begin position="1"/>
        <end position="22"/>
    </location>
</feature>
<dbReference type="EMBL" id="GGEC01052811">
    <property type="protein sequence ID" value="MBX33295.1"/>
    <property type="molecule type" value="Transcribed_RNA"/>
</dbReference>